<dbReference type="Gene3D" id="3.90.70.10">
    <property type="entry name" value="Cysteine proteinases"/>
    <property type="match status" value="1"/>
</dbReference>
<dbReference type="InterPro" id="IPR025661">
    <property type="entry name" value="Pept_asp_AS"/>
</dbReference>
<evidence type="ECO:0000256" key="3">
    <source>
        <dbReference type="ARBA" id="ARBA00022729"/>
    </source>
</evidence>
<dbReference type="SUPFAM" id="SSF54001">
    <property type="entry name" value="Cysteine proteinases"/>
    <property type="match status" value="1"/>
</dbReference>
<keyword evidence="4" id="KW-0378">Hydrolase</keyword>
<dbReference type="InterPro" id="IPR013201">
    <property type="entry name" value="Prot_inhib_I29"/>
</dbReference>
<protein>
    <submittedName>
        <fullName evidence="11">Uncharacterized protein</fullName>
    </submittedName>
</protein>
<keyword evidence="12" id="KW-1185">Reference proteome</keyword>
<dbReference type="PANTHER" id="PTHR12411">
    <property type="entry name" value="CYSTEINE PROTEASE FAMILY C1-RELATED"/>
    <property type="match status" value="1"/>
</dbReference>
<keyword evidence="7" id="KW-1015">Disulfide bond</keyword>
<keyword evidence="6" id="KW-0865">Zymogen</keyword>
<accession>A0AAN7K680</accession>
<comment type="similarity">
    <text evidence="1">Belongs to the peptidase C1 family.</text>
</comment>
<feature type="signal peptide" evidence="8">
    <location>
        <begin position="1"/>
        <end position="28"/>
    </location>
</feature>
<feature type="chain" id="PRO_5042987247" evidence="8">
    <location>
        <begin position="29"/>
        <end position="369"/>
    </location>
</feature>
<dbReference type="EMBL" id="JAXIOK010000011">
    <property type="protein sequence ID" value="KAK4759254.1"/>
    <property type="molecule type" value="Genomic_DNA"/>
</dbReference>
<feature type="domain" description="Peptidase C1A papain C-terminal" evidence="9">
    <location>
        <begin position="136"/>
        <end position="354"/>
    </location>
</feature>
<evidence type="ECO:0000313" key="11">
    <source>
        <dbReference type="EMBL" id="KAK4759254.1"/>
    </source>
</evidence>
<dbReference type="GO" id="GO:0006508">
    <property type="term" value="P:proteolysis"/>
    <property type="evidence" value="ECO:0007669"/>
    <property type="project" value="UniProtKB-KW"/>
</dbReference>
<dbReference type="PRINTS" id="PR00705">
    <property type="entry name" value="PAPAIN"/>
</dbReference>
<evidence type="ECO:0000313" key="12">
    <source>
        <dbReference type="Proteomes" id="UP001345219"/>
    </source>
</evidence>
<dbReference type="AlphaFoldDB" id="A0AAN7K680"/>
<dbReference type="GO" id="GO:0008234">
    <property type="term" value="F:cysteine-type peptidase activity"/>
    <property type="evidence" value="ECO:0007669"/>
    <property type="project" value="UniProtKB-KW"/>
</dbReference>
<gene>
    <name evidence="11" type="ORF">SAY87_022385</name>
</gene>
<evidence type="ECO:0000256" key="4">
    <source>
        <dbReference type="ARBA" id="ARBA00022801"/>
    </source>
</evidence>
<dbReference type="PROSITE" id="PS00639">
    <property type="entry name" value="THIOL_PROTEASE_HIS"/>
    <property type="match status" value="1"/>
</dbReference>
<dbReference type="InterPro" id="IPR000668">
    <property type="entry name" value="Peptidase_C1A_C"/>
</dbReference>
<reference evidence="11 12" key="1">
    <citation type="journal article" date="2023" name="Hortic Res">
        <title>Pangenome of water caltrop reveals structural variations and asymmetric subgenome divergence after allopolyploidization.</title>
        <authorList>
            <person name="Zhang X."/>
            <person name="Chen Y."/>
            <person name="Wang L."/>
            <person name="Yuan Y."/>
            <person name="Fang M."/>
            <person name="Shi L."/>
            <person name="Lu R."/>
            <person name="Comes H.P."/>
            <person name="Ma Y."/>
            <person name="Chen Y."/>
            <person name="Huang G."/>
            <person name="Zhou Y."/>
            <person name="Zheng Z."/>
            <person name="Qiu Y."/>
        </authorList>
    </citation>
    <scope>NUCLEOTIDE SEQUENCE [LARGE SCALE GENOMIC DNA]</scope>
    <source>
        <tissue evidence="11">Roots</tissue>
    </source>
</reference>
<dbReference type="SMART" id="SM00645">
    <property type="entry name" value="Pept_C1"/>
    <property type="match status" value="1"/>
</dbReference>
<feature type="domain" description="Cathepsin propeptide inhibitor" evidence="10">
    <location>
        <begin position="44"/>
        <end position="101"/>
    </location>
</feature>
<organism evidence="11 12">
    <name type="scientific">Trapa incisa</name>
    <dbReference type="NCBI Taxonomy" id="236973"/>
    <lineage>
        <taxon>Eukaryota</taxon>
        <taxon>Viridiplantae</taxon>
        <taxon>Streptophyta</taxon>
        <taxon>Embryophyta</taxon>
        <taxon>Tracheophyta</taxon>
        <taxon>Spermatophyta</taxon>
        <taxon>Magnoliopsida</taxon>
        <taxon>eudicotyledons</taxon>
        <taxon>Gunneridae</taxon>
        <taxon>Pentapetalae</taxon>
        <taxon>rosids</taxon>
        <taxon>malvids</taxon>
        <taxon>Myrtales</taxon>
        <taxon>Lythraceae</taxon>
        <taxon>Trapa</taxon>
    </lineage>
</organism>
<dbReference type="CDD" id="cd02248">
    <property type="entry name" value="Peptidase_C1A"/>
    <property type="match status" value="1"/>
</dbReference>
<dbReference type="Pfam" id="PF00112">
    <property type="entry name" value="Peptidase_C1"/>
    <property type="match status" value="1"/>
</dbReference>
<evidence type="ECO:0000256" key="2">
    <source>
        <dbReference type="ARBA" id="ARBA00022670"/>
    </source>
</evidence>
<evidence type="ECO:0000256" key="5">
    <source>
        <dbReference type="ARBA" id="ARBA00022807"/>
    </source>
</evidence>
<dbReference type="InterPro" id="IPR025660">
    <property type="entry name" value="Pept_his_AS"/>
</dbReference>
<dbReference type="InterPro" id="IPR039417">
    <property type="entry name" value="Peptidase_C1A_papain-like"/>
</dbReference>
<keyword evidence="3 8" id="KW-0732">Signal</keyword>
<comment type="caution">
    <text evidence="11">The sequence shown here is derived from an EMBL/GenBank/DDBJ whole genome shotgun (WGS) entry which is preliminary data.</text>
</comment>
<dbReference type="InterPro" id="IPR013128">
    <property type="entry name" value="Peptidase_C1A"/>
</dbReference>
<evidence type="ECO:0000259" key="9">
    <source>
        <dbReference type="SMART" id="SM00645"/>
    </source>
</evidence>
<dbReference type="FunFam" id="3.90.70.10:FF:000023">
    <property type="entry name" value="Senescence-specific cysteine protease SAG39"/>
    <property type="match status" value="1"/>
</dbReference>
<evidence type="ECO:0000256" key="6">
    <source>
        <dbReference type="ARBA" id="ARBA00023145"/>
    </source>
</evidence>
<dbReference type="InterPro" id="IPR038765">
    <property type="entry name" value="Papain-like_cys_pep_sf"/>
</dbReference>
<evidence type="ECO:0000256" key="7">
    <source>
        <dbReference type="ARBA" id="ARBA00023157"/>
    </source>
</evidence>
<evidence type="ECO:0000256" key="1">
    <source>
        <dbReference type="ARBA" id="ARBA00008455"/>
    </source>
</evidence>
<name>A0AAN7K680_9MYRT</name>
<dbReference type="PROSITE" id="PS00640">
    <property type="entry name" value="THIOL_PROTEASE_ASN"/>
    <property type="match status" value="1"/>
</dbReference>
<evidence type="ECO:0000259" key="10">
    <source>
        <dbReference type="SMART" id="SM00848"/>
    </source>
</evidence>
<dbReference type="PROSITE" id="PS00139">
    <property type="entry name" value="THIOL_PROTEASE_CYS"/>
    <property type="match status" value="1"/>
</dbReference>
<dbReference type="InterPro" id="IPR000169">
    <property type="entry name" value="Pept_cys_AS"/>
</dbReference>
<dbReference type="SMART" id="SM00848">
    <property type="entry name" value="Inhibitor_I29"/>
    <property type="match status" value="1"/>
</dbReference>
<evidence type="ECO:0000256" key="8">
    <source>
        <dbReference type="SAM" id="SignalP"/>
    </source>
</evidence>
<keyword evidence="2" id="KW-0645">Protease</keyword>
<keyword evidence="5" id="KW-0788">Thiol protease</keyword>
<dbReference type="Proteomes" id="UP001345219">
    <property type="component" value="Chromosome 17"/>
</dbReference>
<proteinExistence type="inferred from homology"/>
<sequence length="369" mass="40285">MSSIFKSCAFLLIITLALIYLFPQGAAASSRLLSEQPTWVVEKYAQWKATYGRVYLNDAEKESRLGIFKSNLEFIESFNNAGNKTFKLAINQFADMTNEEFRAYWNNNGYKKAMSSHTLSGMHQNSSSKYENATAVPSSIDWRERGAVTPVKNQGQCGCCWAFSAVSAIEGIIKITTGRLVSLLVQELVDCDTEGENKGCSGGLMDDAFEFIVKNGGIMTEVDYPYKGVDGTCAAKNASRQATMITGFEDVPANSELSLPKAIAIQPVSVAIDAGGYDMQFYSSGVYTGECGTQLNHGVAAVGYGADEDSGAEYWIVKNSWGEKWGEGGYVKIARNVDAKEGHCGIAMQASYPIAHIHSLQERKLHFSK</sequence>
<dbReference type="Pfam" id="PF08246">
    <property type="entry name" value="Inhibitor_I29"/>
    <property type="match status" value="1"/>
</dbReference>